<dbReference type="EMBL" id="SFAV01000173">
    <property type="protein sequence ID" value="TRU87066.1"/>
    <property type="molecule type" value="Genomic_DNA"/>
</dbReference>
<evidence type="ECO:0000313" key="3">
    <source>
        <dbReference type="Proteomes" id="UP000319191"/>
    </source>
</evidence>
<evidence type="ECO:0000313" key="2">
    <source>
        <dbReference type="EMBL" id="TRU87066.1"/>
    </source>
</evidence>
<proteinExistence type="predicted"/>
<evidence type="ECO:0000256" key="1">
    <source>
        <dbReference type="SAM" id="MobiDB-lite"/>
    </source>
</evidence>
<gene>
    <name evidence="2" type="ORF">EWV54_13090</name>
</gene>
<organism evidence="2 3">
    <name type="scientific">Microcystis novacekii Mn_MB_F_20050700_S1D</name>
    <dbReference type="NCBI Taxonomy" id="2486266"/>
    <lineage>
        <taxon>Bacteria</taxon>
        <taxon>Bacillati</taxon>
        <taxon>Cyanobacteriota</taxon>
        <taxon>Cyanophyceae</taxon>
        <taxon>Oscillatoriophycideae</taxon>
        <taxon>Chroococcales</taxon>
        <taxon>Microcystaceae</taxon>
        <taxon>Microcystis</taxon>
    </lineage>
</organism>
<accession>A0A552IUA1</accession>
<reference evidence="2 3" key="1">
    <citation type="submission" date="2019-01" db="EMBL/GenBank/DDBJ databases">
        <title>Coherence of Microcystis species and biogeography revealed through population genomics.</title>
        <authorList>
            <person name="Perez-Carrascal O.M."/>
            <person name="Terrat Y."/>
            <person name="Giani A."/>
            <person name="Fortin N."/>
            <person name="Tromas N."/>
            <person name="Shapiro B.J."/>
        </authorList>
    </citation>
    <scope>NUCLEOTIDE SEQUENCE [LARGE SCALE GENOMIC DNA]</scope>
    <source>
        <strain evidence="2">Mn_MB_F_20050700_S1D</strain>
    </source>
</reference>
<protein>
    <submittedName>
        <fullName evidence="2">Uncharacterized protein</fullName>
    </submittedName>
</protein>
<feature type="region of interest" description="Disordered" evidence="1">
    <location>
        <begin position="1"/>
        <end position="53"/>
    </location>
</feature>
<comment type="caution">
    <text evidence="2">The sequence shown here is derived from an EMBL/GenBank/DDBJ whole genome shotgun (WGS) entry which is preliminary data.</text>
</comment>
<feature type="compositionally biased region" description="Pro residues" evidence="1">
    <location>
        <begin position="16"/>
        <end position="35"/>
    </location>
</feature>
<name>A0A552IUA1_9CHRO</name>
<dbReference type="Proteomes" id="UP000319191">
    <property type="component" value="Unassembled WGS sequence"/>
</dbReference>
<dbReference type="AlphaFoldDB" id="A0A552IUA1"/>
<sequence>MGKWGSGEFQIKPQHPKTPTPQHPNTPTPQHPKTPTPNETNPSIQKNAPILVTGDARENPFDCGYCWDCFC</sequence>